<feature type="compositionally biased region" description="Polar residues" evidence="1">
    <location>
        <begin position="1"/>
        <end position="16"/>
    </location>
</feature>
<keyword evidence="3" id="KW-1185">Reference proteome</keyword>
<feature type="region of interest" description="Disordered" evidence="1">
    <location>
        <begin position="1"/>
        <end position="25"/>
    </location>
</feature>
<protein>
    <submittedName>
        <fullName evidence="2">Uncharacterized protein</fullName>
    </submittedName>
</protein>
<dbReference type="EMBL" id="ML741900">
    <property type="protein sequence ID" value="KAE8320741.1"/>
    <property type="molecule type" value="Genomic_DNA"/>
</dbReference>
<evidence type="ECO:0000313" key="3">
    <source>
        <dbReference type="Proteomes" id="UP000325945"/>
    </source>
</evidence>
<name>A0A5N6WIQ3_9EURO</name>
<dbReference type="AlphaFoldDB" id="A0A5N6WIQ3"/>
<organism evidence="2 3">
    <name type="scientific">Aspergillus sergii</name>
    <dbReference type="NCBI Taxonomy" id="1034303"/>
    <lineage>
        <taxon>Eukaryota</taxon>
        <taxon>Fungi</taxon>
        <taxon>Dikarya</taxon>
        <taxon>Ascomycota</taxon>
        <taxon>Pezizomycotina</taxon>
        <taxon>Eurotiomycetes</taxon>
        <taxon>Eurotiomycetidae</taxon>
        <taxon>Eurotiales</taxon>
        <taxon>Aspergillaceae</taxon>
        <taxon>Aspergillus</taxon>
        <taxon>Aspergillus subgen. Circumdati</taxon>
    </lineage>
</organism>
<proteinExistence type="predicted"/>
<gene>
    <name evidence="2" type="ORF">BDV39DRAFT_211392</name>
</gene>
<evidence type="ECO:0000313" key="2">
    <source>
        <dbReference type="EMBL" id="KAE8320741.1"/>
    </source>
</evidence>
<evidence type="ECO:0000256" key="1">
    <source>
        <dbReference type="SAM" id="MobiDB-lite"/>
    </source>
</evidence>
<dbReference type="Proteomes" id="UP000325945">
    <property type="component" value="Unassembled WGS sequence"/>
</dbReference>
<sequence>MVAVRSEQNASTQRSRSPAPVGRKNSLTVFPNIGVTPALFDGSPNPKCQDTLGNILRRKIAYNRWVRLDDTNLVVSVNERSQSDLIKRFEGASVDWTTVENQLLKWASLYSLGKKL</sequence>
<reference evidence="3" key="1">
    <citation type="submission" date="2019-04" db="EMBL/GenBank/DDBJ databases">
        <title>Friends and foes A comparative genomics studyof 23 Aspergillus species from section Flavi.</title>
        <authorList>
            <consortium name="DOE Joint Genome Institute"/>
            <person name="Kjaerbolling I."/>
            <person name="Vesth T."/>
            <person name="Frisvad J.C."/>
            <person name="Nybo J.L."/>
            <person name="Theobald S."/>
            <person name="Kildgaard S."/>
            <person name="Isbrandt T."/>
            <person name="Kuo A."/>
            <person name="Sato A."/>
            <person name="Lyhne E.K."/>
            <person name="Kogle M.E."/>
            <person name="Wiebenga A."/>
            <person name="Kun R.S."/>
            <person name="Lubbers R.J."/>
            <person name="Makela M.R."/>
            <person name="Barry K."/>
            <person name="Chovatia M."/>
            <person name="Clum A."/>
            <person name="Daum C."/>
            <person name="Haridas S."/>
            <person name="He G."/>
            <person name="LaButti K."/>
            <person name="Lipzen A."/>
            <person name="Mondo S."/>
            <person name="Riley R."/>
            <person name="Salamov A."/>
            <person name="Simmons B.A."/>
            <person name="Magnuson J.K."/>
            <person name="Henrissat B."/>
            <person name="Mortensen U.H."/>
            <person name="Larsen T.O."/>
            <person name="Devries R.P."/>
            <person name="Grigoriev I.V."/>
            <person name="Machida M."/>
            <person name="Baker S.E."/>
            <person name="Andersen M.R."/>
        </authorList>
    </citation>
    <scope>NUCLEOTIDE SEQUENCE [LARGE SCALE GENOMIC DNA]</scope>
    <source>
        <strain evidence="3">CBS 130017</strain>
    </source>
</reference>
<accession>A0A5N6WIQ3</accession>